<dbReference type="EMBL" id="CM029045">
    <property type="protein sequence ID" value="KAG2595618.1"/>
    <property type="molecule type" value="Genomic_DNA"/>
</dbReference>
<evidence type="ECO:0000313" key="1">
    <source>
        <dbReference type="EMBL" id="KAG2595618.1"/>
    </source>
</evidence>
<organism evidence="1 2">
    <name type="scientific">Panicum virgatum</name>
    <name type="common">Blackwell switchgrass</name>
    <dbReference type="NCBI Taxonomy" id="38727"/>
    <lineage>
        <taxon>Eukaryota</taxon>
        <taxon>Viridiplantae</taxon>
        <taxon>Streptophyta</taxon>
        <taxon>Embryophyta</taxon>
        <taxon>Tracheophyta</taxon>
        <taxon>Spermatophyta</taxon>
        <taxon>Magnoliopsida</taxon>
        <taxon>Liliopsida</taxon>
        <taxon>Poales</taxon>
        <taxon>Poaceae</taxon>
        <taxon>PACMAD clade</taxon>
        <taxon>Panicoideae</taxon>
        <taxon>Panicodae</taxon>
        <taxon>Paniceae</taxon>
        <taxon>Panicinae</taxon>
        <taxon>Panicum</taxon>
        <taxon>Panicum sect. Hiantes</taxon>
    </lineage>
</organism>
<dbReference type="Proteomes" id="UP000823388">
    <property type="component" value="Chromosome 5K"/>
</dbReference>
<name>A0A8T0SF23_PANVG</name>
<keyword evidence="2" id="KW-1185">Reference proteome</keyword>
<proteinExistence type="predicted"/>
<dbReference type="AlphaFoldDB" id="A0A8T0SF23"/>
<gene>
    <name evidence="1" type="ORF">PVAP13_5KG089448</name>
</gene>
<evidence type="ECO:0000313" key="2">
    <source>
        <dbReference type="Proteomes" id="UP000823388"/>
    </source>
</evidence>
<protein>
    <submittedName>
        <fullName evidence="1">Uncharacterized protein</fullName>
    </submittedName>
</protein>
<comment type="caution">
    <text evidence="1">The sequence shown here is derived from an EMBL/GenBank/DDBJ whole genome shotgun (WGS) entry which is preliminary data.</text>
</comment>
<reference evidence="1" key="1">
    <citation type="submission" date="2020-05" db="EMBL/GenBank/DDBJ databases">
        <title>WGS assembly of Panicum virgatum.</title>
        <authorList>
            <person name="Lovell J.T."/>
            <person name="Jenkins J."/>
            <person name="Shu S."/>
            <person name="Juenger T.E."/>
            <person name="Schmutz J."/>
        </authorList>
    </citation>
    <scope>NUCLEOTIDE SEQUENCE</scope>
    <source>
        <strain evidence="1">AP13</strain>
    </source>
</reference>
<accession>A0A8T0SF23</accession>
<sequence length="102" mass="10983">MGSRHGFWAFEPTSVISCTRNFSSHLPSRAACSLPIASPPSVTNSVVAIDVFQKPAQESASLVRFAPGRAPEQAISQDNRRVCALLVCLPISARESRVVFVV</sequence>